<reference evidence="2" key="2">
    <citation type="submission" date="2020-09" db="EMBL/GenBank/DDBJ databases">
        <authorList>
            <person name="Sun Q."/>
            <person name="Ohkuma M."/>
        </authorList>
    </citation>
    <scope>NUCLEOTIDE SEQUENCE</scope>
    <source>
        <strain evidence="2">JCM 3313</strain>
    </source>
</reference>
<organism evidence="2 3">
    <name type="scientific">Saccharothrix coeruleofusca</name>
    <dbReference type="NCBI Taxonomy" id="33919"/>
    <lineage>
        <taxon>Bacteria</taxon>
        <taxon>Bacillati</taxon>
        <taxon>Actinomycetota</taxon>
        <taxon>Actinomycetes</taxon>
        <taxon>Pseudonocardiales</taxon>
        <taxon>Pseudonocardiaceae</taxon>
        <taxon>Saccharothrix</taxon>
    </lineage>
</organism>
<keyword evidence="1" id="KW-0812">Transmembrane</keyword>
<protein>
    <submittedName>
        <fullName evidence="2">Uncharacterized protein</fullName>
    </submittedName>
</protein>
<feature type="transmembrane region" description="Helical" evidence="1">
    <location>
        <begin position="37"/>
        <end position="63"/>
    </location>
</feature>
<sequence length="134" mass="13661">MTDSPCVTISGRVVKIAVAGVFALVVFGVVVPSVRAGGWAVSGTAVSSALLAVVLVAALLGTVDEHRPRISGRRSWLALGAVCAAGAVAGIGSALLERATGQVWPRYAVLALLVVLLVVHFLHGRGVTSGRARR</sequence>
<keyword evidence="3" id="KW-1185">Reference proteome</keyword>
<evidence type="ECO:0000313" key="3">
    <source>
        <dbReference type="Proteomes" id="UP000639606"/>
    </source>
</evidence>
<dbReference type="Proteomes" id="UP000639606">
    <property type="component" value="Unassembled WGS sequence"/>
</dbReference>
<reference evidence="2" key="1">
    <citation type="journal article" date="2014" name="Int. J. Syst. Evol. Microbiol.">
        <title>Complete genome sequence of Corynebacterium casei LMG S-19264T (=DSM 44701T), isolated from a smear-ripened cheese.</title>
        <authorList>
            <consortium name="US DOE Joint Genome Institute (JGI-PGF)"/>
            <person name="Walter F."/>
            <person name="Albersmeier A."/>
            <person name="Kalinowski J."/>
            <person name="Ruckert C."/>
        </authorList>
    </citation>
    <scope>NUCLEOTIDE SEQUENCE</scope>
    <source>
        <strain evidence="2">JCM 3313</strain>
    </source>
</reference>
<name>A0A918EB38_9PSEU</name>
<accession>A0A918EB38</accession>
<feature type="transmembrane region" description="Helical" evidence="1">
    <location>
        <begin position="75"/>
        <end position="95"/>
    </location>
</feature>
<dbReference type="AlphaFoldDB" id="A0A918EB38"/>
<feature type="transmembrane region" description="Helical" evidence="1">
    <location>
        <begin position="12"/>
        <end position="31"/>
    </location>
</feature>
<evidence type="ECO:0000313" key="2">
    <source>
        <dbReference type="EMBL" id="GGP38665.1"/>
    </source>
</evidence>
<keyword evidence="1" id="KW-0472">Membrane</keyword>
<feature type="transmembrane region" description="Helical" evidence="1">
    <location>
        <begin position="107"/>
        <end position="124"/>
    </location>
</feature>
<proteinExistence type="predicted"/>
<gene>
    <name evidence="2" type="ORF">GCM10010185_07720</name>
</gene>
<comment type="caution">
    <text evidence="2">The sequence shown here is derived from an EMBL/GenBank/DDBJ whole genome shotgun (WGS) entry which is preliminary data.</text>
</comment>
<dbReference type="EMBL" id="BMRG01000001">
    <property type="protein sequence ID" value="GGP38665.1"/>
    <property type="molecule type" value="Genomic_DNA"/>
</dbReference>
<keyword evidence="1" id="KW-1133">Transmembrane helix</keyword>
<evidence type="ECO:0000256" key="1">
    <source>
        <dbReference type="SAM" id="Phobius"/>
    </source>
</evidence>